<reference evidence="1" key="2">
    <citation type="journal article" date="2024" name="Plant">
        <title>Genomic evolution and insights into agronomic trait innovations of Sesamum species.</title>
        <authorList>
            <person name="Miao H."/>
            <person name="Wang L."/>
            <person name="Qu L."/>
            <person name="Liu H."/>
            <person name="Sun Y."/>
            <person name="Le M."/>
            <person name="Wang Q."/>
            <person name="Wei S."/>
            <person name="Zheng Y."/>
            <person name="Lin W."/>
            <person name="Duan Y."/>
            <person name="Cao H."/>
            <person name="Xiong S."/>
            <person name="Wang X."/>
            <person name="Wei L."/>
            <person name="Li C."/>
            <person name="Ma Q."/>
            <person name="Ju M."/>
            <person name="Zhao R."/>
            <person name="Li G."/>
            <person name="Mu C."/>
            <person name="Tian Q."/>
            <person name="Mei H."/>
            <person name="Zhang T."/>
            <person name="Gao T."/>
            <person name="Zhang H."/>
        </authorList>
    </citation>
    <scope>NUCLEOTIDE SEQUENCE</scope>
    <source>
        <strain evidence="1">G01</strain>
    </source>
</reference>
<proteinExistence type="predicted"/>
<protein>
    <submittedName>
        <fullName evidence="1">Mitochondrial protein</fullName>
    </submittedName>
</protein>
<comment type="caution">
    <text evidence="1">The sequence shown here is derived from an EMBL/GenBank/DDBJ whole genome shotgun (WGS) entry which is preliminary data.</text>
</comment>
<dbReference type="EMBL" id="JACGWK010001624">
    <property type="protein sequence ID" value="KAL0284929.1"/>
    <property type="molecule type" value="Genomic_DNA"/>
</dbReference>
<accession>A0AAW2IS06</accession>
<name>A0AAW2IS06_9LAMI</name>
<organism evidence="1">
    <name type="scientific">Sesamum angustifolium</name>
    <dbReference type="NCBI Taxonomy" id="2727405"/>
    <lineage>
        <taxon>Eukaryota</taxon>
        <taxon>Viridiplantae</taxon>
        <taxon>Streptophyta</taxon>
        <taxon>Embryophyta</taxon>
        <taxon>Tracheophyta</taxon>
        <taxon>Spermatophyta</taxon>
        <taxon>Magnoliopsida</taxon>
        <taxon>eudicotyledons</taxon>
        <taxon>Gunneridae</taxon>
        <taxon>Pentapetalae</taxon>
        <taxon>asterids</taxon>
        <taxon>lamiids</taxon>
        <taxon>Lamiales</taxon>
        <taxon>Pedaliaceae</taxon>
        <taxon>Sesamum</taxon>
    </lineage>
</organism>
<gene>
    <name evidence="1" type="ORF">Sangu_2801500</name>
</gene>
<sequence length="245" mass="27730">MSLHFIDYGRVKPGQGIRQGDPMSAHLFIICAEVFSRLIEVAEEEGRLKGIAVARGVPRVSHLLFVDASLIFPHATMEVAECIKEVLGTYKRMLGQPINLHKLDILLSARIPLETRFPVVALLEVQEVEKFDKYLDLPIVAGRSKKDVFQIIRDRVWQKVLRWKEKLLLQAGKHTLIMEILQAIISYTMSSFHLPDTLIKEFESVFAEFLWSSPTRGRSTGWRGVECVRAKGMIGSISRTCGVSI</sequence>
<dbReference type="PANTHER" id="PTHR33116:SF86">
    <property type="entry name" value="REVERSE TRANSCRIPTASE DOMAIN-CONTAINING PROTEIN"/>
    <property type="match status" value="1"/>
</dbReference>
<dbReference type="AlphaFoldDB" id="A0AAW2IS06"/>
<dbReference type="PANTHER" id="PTHR33116">
    <property type="entry name" value="REVERSE TRANSCRIPTASE ZINC-BINDING DOMAIN-CONTAINING PROTEIN-RELATED-RELATED"/>
    <property type="match status" value="1"/>
</dbReference>
<reference evidence="1" key="1">
    <citation type="submission" date="2020-06" db="EMBL/GenBank/DDBJ databases">
        <authorList>
            <person name="Li T."/>
            <person name="Hu X."/>
            <person name="Zhang T."/>
            <person name="Song X."/>
            <person name="Zhang H."/>
            <person name="Dai N."/>
            <person name="Sheng W."/>
            <person name="Hou X."/>
            <person name="Wei L."/>
        </authorList>
    </citation>
    <scope>NUCLEOTIDE SEQUENCE</scope>
    <source>
        <strain evidence="1">G01</strain>
        <tissue evidence="1">Leaf</tissue>
    </source>
</reference>
<evidence type="ECO:0000313" key="1">
    <source>
        <dbReference type="EMBL" id="KAL0284929.1"/>
    </source>
</evidence>